<dbReference type="NCBIfam" id="TIGR03696">
    <property type="entry name" value="Rhs_assc_core"/>
    <property type="match status" value="1"/>
</dbReference>
<evidence type="ECO:0000256" key="1">
    <source>
        <dbReference type="ARBA" id="ARBA00022737"/>
    </source>
</evidence>
<dbReference type="Pfam" id="PF25023">
    <property type="entry name" value="TEN_YD-shell"/>
    <property type="match status" value="1"/>
</dbReference>
<evidence type="ECO:0000313" key="4">
    <source>
        <dbReference type="Proteomes" id="UP001253545"/>
    </source>
</evidence>
<sequence length="605" mass="67388">ANDYDYERYTYDNNGNTLSLRKRSADVINYQYDNLNRLIKKDLPGTSKDIYYDYDLRGLKLYSKFYSDSITQQGVARTYDGFGRILTESNKYLWHAALVNQYEYDAHGNRTKFTYPDGIVVNYSYDEMDRIKGVDLPGVGSDVTYSYNAQGLPTEIQRPNGTDIQLTYDSAFRVQTLSENLNVTAADNAYSYTYNPVNQINSLTVTNQNYAVDHTAQGRPGTYESNGLNQYTMANGSHLDYDSNGNLISDAADSAVYEYSVENQLTKAIINNTTTELGYDAAGRLLNIGDTYFLYDGEAVVAEYHQQDCYPCGRTMTKRYVHSVGTDDPIVQYNGSGTSSYLMTYLHKNHQGSIVAGSTYTGSLSYTNAYDSFGVPESSNQGRFAYTGQMYLAEIGLYYYKARIYHPKLGRFLQTDPIGYEDGMNWYAYVGNDPINYIDPTGMFSCEQNSDCETVTTQVDSGGATYTGETKDGVPVFEYVYKWSDVVNDIPGFAELQSNINQLQRETGAIATGLSVVPVAAGTALGYGALYAEILLADIGFKNFVSAVGIGFSLASAAEGLPKNYFTNIQNSKKAADGAIEFIQRNLRSQKTRVEKVKNDTVYIE</sequence>
<accession>A0ABU2ZW82</accession>
<dbReference type="PANTHER" id="PTHR32305:SF15">
    <property type="entry name" value="PROTEIN RHSA-RELATED"/>
    <property type="match status" value="1"/>
</dbReference>
<evidence type="ECO:0000259" key="2">
    <source>
        <dbReference type="Pfam" id="PF25023"/>
    </source>
</evidence>
<dbReference type="InterPro" id="IPR056823">
    <property type="entry name" value="TEN-like_YD-shell"/>
</dbReference>
<feature type="domain" description="Teneurin-like YD-shell" evidence="2">
    <location>
        <begin position="76"/>
        <end position="174"/>
    </location>
</feature>
<keyword evidence="1" id="KW-0677">Repeat</keyword>
<feature type="non-terminal residue" evidence="3">
    <location>
        <position position="1"/>
    </location>
</feature>
<dbReference type="InterPro" id="IPR050708">
    <property type="entry name" value="T6SS_VgrG/RHS"/>
</dbReference>
<evidence type="ECO:0000313" key="3">
    <source>
        <dbReference type="EMBL" id="MDT0596675.1"/>
    </source>
</evidence>
<gene>
    <name evidence="3" type="ORF">RM552_17610</name>
</gene>
<dbReference type="PANTHER" id="PTHR32305">
    <property type="match status" value="1"/>
</dbReference>
<reference evidence="3 4" key="1">
    <citation type="submission" date="2023-09" db="EMBL/GenBank/DDBJ databases">
        <authorList>
            <person name="Rey-Velasco X."/>
        </authorList>
    </citation>
    <scope>NUCLEOTIDE SEQUENCE [LARGE SCALE GENOMIC DNA]</scope>
    <source>
        <strain evidence="3 4">P117</strain>
    </source>
</reference>
<dbReference type="InterPro" id="IPR022385">
    <property type="entry name" value="Rhs_assc_core"/>
</dbReference>
<keyword evidence="4" id="KW-1185">Reference proteome</keyword>
<dbReference type="Gene3D" id="2.180.10.10">
    <property type="entry name" value="RHS repeat-associated core"/>
    <property type="match status" value="1"/>
</dbReference>
<dbReference type="EMBL" id="JAVRHX010000010">
    <property type="protein sequence ID" value="MDT0596675.1"/>
    <property type="molecule type" value="Genomic_DNA"/>
</dbReference>
<comment type="caution">
    <text evidence="3">The sequence shown here is derived from an EMBL/GenBank/DDBJ whole genome shotgun (WGS) entry which is preliminary data.</text>
</comment>
<protein>
    <submittedName>
        <fullName evidence="3">RHS repeat-associated core domain-containing protein</fullName>
    </submittedName>
</protein>
<dbReference type="RefSeq" id="WP_311370201.1">
    <property type="nucleotide sequence ID" value="NZ_JAVRHX010000010.1"/>
</dbReference>
<dbReference type="Proteomes" id="UP001253545">
    <property type="component" value="Unassembled WGS sequence"/>
</dbReference>
<proteinExistence type="predicted"/>
<organism evidence="3 4">
    <name type="scientific">Glaciecola petra</name>
    <dbReference type="NCBI Taxonomy" id="3075602"/>
    <lineage>
        <taxon>Bacteria</taxon>
        <taxon>Pseudomonadati</taxon>
        <taxon>Pseudomonadota</taxon>
        <taxon>Gammaproteobacteria</taxon>
        <taxon>Alteromonadales</taxon>
        <taxon>Alteromonadaceae</taxon>
        <taxon>Glaciecola</taxon>
    </lineage>
</organism>
<name>A0ABU2ZW82_9ALTE</name>